<accession>A0A644Z8H1</accession>
<dbReference type="SUPFAM" id="SSF52935">
    <property type="entry name" value="PK C-terminal domain-like"/>
    <property type="match status" value="1"/>
</dbReference>
<comment type="caution">
    <text evidence="2">The sequence shown here is derived from an EMBL/GenBank/DDBJ whole genome shotgun (WGS) entry which is preliminary data.</text>
</comment>
<feature type="domain" description="Pyruvate kinase C-terminal" evidence="1">
    <location>
        <begin position="51"/>
        <end position="161"/>
    </location>
</feature>
<organism evidence="2">
    <name type="scientific">bioreactor metagenome</name>
    <dbReference type="NCBI Taxonomy" id="1076179"/>
    <lineage>
        <taxon>unclassified sequences</taxon>
        <taxon>metagenomes</taxon>
        <taxon>ecological metagenomes</taxon>
    </lineage>
</organism>
<name>A0A644Z8H1_9ZZZZ</name>
<evidence type="ECO:0000313" key="2">
    <source>
        <dbReference type="EMBL" id="MPM37112.1"/>
    </source>
</evidence>
<dbReference type="Pfam" id="PF02887">
    <property type="entry name" value="PK_C"/>
    <property type="match status" value="1"/>
</dbReference>
<keyword evidence="2" id="KW-0418">Kinase</keyword>
<dbReference type="EMBL" id="VSSQ01007832">
    <property type="protein sequence ID" value="MPM37112.1"/>
    <property type="molecule type" value="Genomic_DNA"/>
</dbReference>
<dbReference type="GO" id="GO:0004743">
    <property type="term" value="F:pyruvate kinase activity"/>
    <property type="evidence" value="ECO:0007669"/>
    <property type="project" value="UniProtKB-EC"/>
</dbReference>
<reference evidence="2" key="1">
    <citation type="submission" date="2019-08" db="EMBL/GenBank/DDBJ databases">
        <authorList>
            <person name="Kucharzyk K."/>
            <person name="Murdoch R.W."/>
            <person name="Higgins S."/>
            <person name="Loffler F."/>
        </authorList>
    </citation>
    <scope>NUCLEOTIDE SEQUENCE</scope>
</reference>
<dbReference type="Gene3D" id="3.40.1380.20">
    <property type="entry name" value="Pyruvate kinase, C-terminal domain"/>
    <property type="match status" value="1"/>
</dbReference>
<dbReference type="EC" id="2.7.1.40" evidence="2"/>
<dbReference type="InterPro" id="IPR036918">
    <property type="entry name" value="Pyrv_Knase_C_sf"/>
</dbReference>
<dbReference type="PANTHER" id="PTHR11817">
    <property type="entry name" value="PYRUVATE KINASE"/>
    <property type="match status" value="1"/>
</dbReference>
<evidence type="ECO:0000259" key="1">
    <source>
        <dbReference type="Pfam" id="PF02887"/>
    </source>
</evidence>
<dbReference type="InterPro" id="IPR001697">
    <property type="entry name" value="Pyr_Knase"/>
</dbReference>
<dbReference type="GO" id="GO:0000287">
    <property type="term" value="F:magnesium ion binding"/>
    <property type="evidence" value="ECO:0007669"/>
    <property type="project" value="InterPro"/>
</dbReference>
<sequence>MLSGETSVGQYPVETVATMFRIINDVERDSRPYTKGAMPHSEDEVSTPYEVCFMASRMAKFTNAKGNVVMTSTGTSAVRMSSFRPRSHIFVFSSDRKLLRTLMLAWGLRGFFYDNYTSTDQSICDTISILKSHNFVTDGDILIHTASMPIEKRGTVNTIKVSVV</sequence>
<proteinExistence type="predicted"/>
<dbReference type="GO" id="GO:0016301">
    <property type="term" value="F:kinase activity"/>
    <property type="evidence" value="ECO:0007669"/>
    <property type="project" value="UniProtKB-KW"/>
</dbReference>
<keyword evidence="2" id="KW-0670">Pyruvate</keyword>
<keyword evidence="2" id="KW-0808">Transferase</keyword>
<dbReference type="InterPro" id="IPR015795">
    <property type="entry name" value="Pyrv_Knase_C"/>
</dbReference>
<protein>
    <submittedName>
        <fullName evidence="2">Pyruvate kinase</fullName>
        <ecNumber evidence="2">2.7.1.40</ecNumber>
    </submittedName>
</protein>
<gene>
    <name evidence="2" type="primary">pyk_17</name>
    <name evidence="2" type="ORF">SDC9_83718</name>
</gene>
<dbReference type="AlphaFoldDB" id="A0A644Z8H1"/>
<dbReference type="GO" id="GO:0030955">
    <property type="term" value="F:potassium ion binding"/>
    <property type="evidence" value="ECO:0007669"/>
    <property type="project" value="InterPro"/>
</dbReference>